<dbReference type="Proteomes" id="UP001597458">
    <property type="component" value="Unassembled WGS sequence"/>
</dbReference>
<comment type="caution">
    <text evidence="1">The sequence shown here is derived from an EMBL/GenBank/DDBJ whole genome shotgun (WGS) entry which is preliminary data.</text>
</comment>
<dbReference type="EMBL" id="JBHUMR010000003">
    <property type="protein sequence ID" value="MFD2615931.1"/>
    <property type="molecule type" value="Genomic_DNA"/>
</dbReference>
<reference evidence="2" key="1">
    <citation type="journal article" date="2019" name="Int. J. Syst. Evol. Microbiol.">
        <title>The Global Catalogue of Microorganisms (GCM) 10K type strain sequencing project: providing services to taxonomists for standard genome sequencing and annotation.</title>
        <authorList>
            <consortium name="The Broad Institute Genomics Platform"/>
            <consortium name="The Broad Institute Genome Sequencing Center for Infectious Disease"/>
            <person name="Wu L."/>
            <person name="Ma J."/>
        </authorList>
    </citation>
    <scope>NUCLEOTIDE SEQUENCE [LARGE SCALE GENOMIC DNA]</scope>
    <source>
        <strain evidence="2">TISTR 2241</strain>
    </source>
</reference>
<sequence>MNETLRNEVAAFRFGLIAQIVQRQLQPGERYALLREIAKQRYTIPGSEKNTVSIRSLERYLQAYEKDGFEGLKPQVREKKGSLRNQDPEVLNRAIELRKELPSRSVEQVIRILELEEMVPFGVLKPRTLSRYFQ</sequence>
<protein>
    <submittedName>
        <fullName evidence="1">Helix-turn-helix domain-containing protein</fullName>
    </submittedName>
</protein>
<gene>
    <name evidence="1" type="ORF">ACFSTF_01060</name>
</gene>
<proteinExistence type="predicted"/>
<evidence type="ECO:0000313" key="2">
    <source>
        <dbReference type="Proteomes" id="UP001597458"/>
    </source>
</evidence>
<keyword evidence="2" id="KW-1185">Reference proteome</keyword>
<organism evidence="1 2">
    <name type="scientific">Terrilactibacillus laevilacticus</name>
    <dbReference type="NCBI Taxonomy" id="1380157"/>
    <lineage>
        <taxon>Bacteria</taxon>
        <taxon>Bacillati</taxon>
        <taxon>Bacillota</taxon>
        <taxon>Bacilli</taxon>
        <taxon>Bacillales</taxon>
        <taxon>Bacillaceae</taxon>
        <taxon>Terrilactibacillus</taxon>
    </lineage>
</organism>
<name>A0ABW5PLU2_9BACI</name>
<accession>A0ABW5PLU2</accession>
<evidence type="ECO:0000313" key="1">
    <source>
        <dbReference type="EMBL" id="MFD2615931.1"/>
    </source>
</evidence>
<dbReference type="RefSeq" id="WP_246092648.1">
    <property type="nucleotide sequence ID" value="NZ_JBHUMR010000003.1"/>
</dbReference>